<organism evidence="2 3">
    <name type="scientific">Pelobates cultripes</name>
    <name type="common">Western spadefoot toad</name>
    <dbReference type="NCBI Taxonomy" id="61616"/>
    <lineage>
        <taxon>Eukaryota</taxon>
        <taxon>Metazoa</taxon>
        <taxon>Chordata</taxon>
        <taxon>Craniata</taxon>
        <taxon>Vertebrata</taxon>
        <taxon>Euteleostomi</taxon>
        <taxon>Amphibia</taxon>
        <taxon>Batrachia</taxon>
        <taxon>Anura</taxon>
        <taxon>Pelobatoidea</taxon>
        <taxon>Pelobatidae</taxon>
        <taxon>Pelobates</taxon>
    </lineage>
</organism>
<dbReference type="Proteomes" id="UP001295444">
    <property type="component" value="Chromosome 08"/>
</dbReference>
<gene>
    <name evidence="2" type="ORF">PECUL_23A054028</name>
</gene>
<feature type="non-terminal residue" evidence="2">
    <location>
        <position position="1"/>
    </location>
</feature>
<reference evidence="2" key="1">
    <citation type="submission" date="2022-03" db="EMBL/GenBank/DDBJ databases">
        <authorList>
            <person name="Alioto T."/>
            <person name="Alioto T."/>
            <person name="Gomez Garrido J."/>
        </authorList>
    </citation>
    <scope>NUCLEOTIDE SEQUENCE</scope>
</reference>
<proteinExistence type="predicted"/>
<feature type="non-terminal residue" evidence="2">
    <location>
        <position position="124"/>
    </location>
</feature>
<name>A0AAD1SSX8_PELCU</name>
<accession>A0AAD1SSX8</accession>
<dbReference type="EMBL" id="OW240919">
    <property type="protein sequence ID" value="CAH2311030.1"/>
    <property type="molecule type" value="Genomic_DNA"/>
</dbReference>
<protein>
    <submittedName>
        <fullName evidence="2">Uncharacterized protein</fullName>
    </submittedName>
</protein>
<evidence type="ECO:0000313" key="2">
    <source>
        <dbReference type="EMBL" id="CAH2311030.1"/>
    </source>
</evidence>
<feature type="compositionally biased region" description="Basic residues" evidence="1">
    <location>
        <begin position="43"/>
        <end position="60"/>
    </location>
</feature>
<evidence type="ECO:0000313" key="3">
    <source>
        <dbReference type="Proteomes" id="UP001295444"/>
    </source>
</evidence>
<feature type="region of interest" description="Disordered" evidence="1">
    <location>
        <begin position="1"/>
        <end position="69"/>
    </location>
</feature>
<dbReference type="AlphaFoldDB" id="A0AAD1SSX8"/>
<keyword evidence="3" id="KW-1185">Reference proteome</keyword>
<evidence type="ECO:0000256" key="1">
    <source>
        <dbReference type="SAM" id="MobiDB-lite"/>
    </source>
</evidence>
<sequence length="124" mass="14068">PSYPPKPNARQGPIPQNKQRPVVLRRHASKMEALATTDDSQRWRNKHSKKSMQLKRKHGIAHQSRAGRPGTVLISATTLAEHINQRVTPHLIPQDGVYSNRWEPKHTTTSFAPPKLPHHSHPLL</sequence>
<feature type="region of interest" description="Disordered" evidence="1">
    <location>
        <begin position="98"/>
        <end position="124"/>
    </location>
</feature>